<feature type="domain" description="Response regulatory" evidence="2">
    <location>
        <begin position="6"/>
        <end position="131"/>
    </location>
</feature>
<dbReference type="PANTHER" id="PTHR43228">
    <property type="entry name" value="TWO-COMPONENT RESPONSE REGULATOR"/>
    <property type="match status" value="1"/>
</dbReference>
<evidence type="ECO:0000259" key="2">
    <source>
        <dbReference type="PROSITE" id="PS50110"/>
    </source>
</evidence>
<dbReference type="Proteomes" id="UP000036520">
    <property type="component" value="Chromosome"/>
</dbReference>
<organism evidence="3 4">
    <name type="scientific">Cyclobacterium amurskyense</name>
    <dbReference type="NCBI Taxonomy" id="320787"/>
    <lineage>
        <taxon>Bacteria</taxon>
        <taxon>Pseudomonadati</taxon>
        <taxon>Bacteroidota</taxon>
        <taxon>Cytophagia</taxon>
        <taxon>Cytophagales</taxon>
        <taxon>Cyclobacteriaceae</taxon>
        <taxon>Cyclobacterium</taxon>
    </lineage>
</organism>
<dbReference type="InterPro" id="IPR011006">
    <property type="entry name" value="CheY-like_superfamily"/>
</dbReference>
<dbReference type="SMART" id="SM00448">
    <property type="entry name" value="REC"/>
    <property type="match status" value="1"/>
</dbReference>
<dbReference type="KEGG" id="camu:CA2015_2946"/>
<keyword evidence="1" id="KW-0597">Phosphoprotein</keyword>
<dbReference type="OrthoDB" id="1524091at2"/>
<protein>
    <submittedName>
        <fullName evidence="3">Putative response regulator protein</fullName>
    </submittedName>
</protein>
<dbReference type="Gene3D" id="3.40.50.2300">
    <property type="match status" value="1"/>
</dbReference>
<dbReference type="InterPro" id="IPR052048">
    <property type="entry name" value="ST_Response_Regulator"/>
</dbReference>
<dbReference type="EMBL" id="CP012040">
    <property type="protein sequence ID" value="AKP52351.1"/>
    <property type="molecule type" value="Genomic_DNA"/>
</dbReference>
<dbReference type="InterPro" id="IPR001789">
    <property type="entry name" value="Sig_transdc_resp-reg_receiver"/>
</dbReference>
<keyword evidence="4" id="KW-1185">Reference proteome</keyword>
<dbReference type="AlphaFoldDB" id="A0A0H4PD29"/>
<reference evidence="3 4" key="1">
    <citation type="submission" date="2015-07" db="EMBL/GenBank/DDBJ databases">
        <authorList>
            <person name="Kim K.M."/>
        </authorList>
    </citation>
    <scope>NUCLEOTIDE SEQUENCE [LARGE SCALE GENOMIC DNA]</scope>
    <source>
        <strain evidence="3 4">KCTC 12363</strain>
    </source>
</reference>
<feature type="modified residue" description="4-aspartylphosphate" evidence="1">
    <location>
        <position position="63"/>
    </location>
</feature>
<dbReference type="PANTHER" id="PTHR43228:SF1">
    <property type="entry name" value="TWO-COMPONENT RESPONSE REGULATOR ARR22"/>
    <property type="match status" value="1"/>
</dbReference>
<dbReference type="SUPFAM" id="SSF52172">
    <property type="entry name" value="CheY-like"/>
    <property type="match status" value="1"/>
</dbReference>
<dbReference type="Pfam" id="PF00072">
    <property type="entry name" value="Response_reg"/>
    <property type="match status" value="1"/>
</dbReference>
<dbReference type="PROSITE" id="PS50110">
    <property type="entry name" value="RESPONSE_REGULATORY"/>
    <property type="match status" value="1"/>
</dbReference>
<accession>A0A0H4PD29</accession>
<dbReference type="RefSeq" id="WP_048644542.1">
    <property type="nucleotide sequence ID" value="NZ_CAXBGM010000031.1"/>
</dbReference>
<dbReference type="STRING" id="320787.CA2015_2946"/>
<evidence type="ECO:0000256" key="1">
    <source>
        <dbReference type="PROSITE-ProRule" id="PRU00169"/>
    </source>
</evidence>
<dbReference type="GO" id="GO:0000160">
    <property type="term" value="P:phosphorelay signal transduction system"/>
    <property type="evidence" value="ECO:0007669"/>
    <property type="project" value="InterPro"/>
</dbReference>
<evidence type="ECO:0000313" key="4">
    <source>
        <dbReference type="Proteomes" id="UP000036520"/>
    </source>
</evidence>
<gene>
    <name evidence="3" type="ORF">CA2015_2946</name>
</gene>
<name>A0A0H4PD29_9BACT</name>
<proteinExistence type="predicted"/>
<evidence type="ECO:0000313" key="3">
    <source>
        <dbReference type="EMBL" id="AKP52351.1"/>
    </source>
</evidence>
<sequence length="135" mass="15647">MCKIGLTFIVDDDPLYNFGTKKIMEITSFTNQALFFSNGEEAWEDFHHRITTNRPLPDVILTDINMPLMNGWELLDKIGSVSYDHPIKIFVISSSINQEEMDKAKKYHYVSDYIVKPLTLDKVKKLKAKILEGQY</sequence>